<keyword evidence="4" id="KW-1185">Reference proteome</keyword>
<reference evidence="3 4" key="1">
    <citation type="submission" date="2012-04" db="EMBL/GenBank/DDBJ databases">
        <title>The Genome Sequence of Saprolegnia declina VS20.</title>
        <authorList>
            <consortium name="The Broad Institute Genome Sequencing Platform"/>
            <person name="Russ C."/>
            <person name="Nusbaum C."/>
            <person name="Tyler B."/>
            <person name="van West P."/>
            <person name="Dieguez-Uribeondo J."/>
            <person name="de Bruijn I."/>
            <person name="Tripathy S."/>
            <person name="Jiang R."/>
            <person name="Young S.K."/>
            <person name="Zeng Q."/>
            <person name="Gargeya S."/>
            <person name="Fitzgerald M."/>
            <person name="Haas B."/>
            <person name="Abouelleil A."/>
            <person name="Alvarado L."/>
            <person name="Arachchi H.M."/>
            <person name="Berlin A."/>
            <person name="Chapman S.B."/>
            <person name="Goldberg J."/>
            <person name="Griggs A."/>
            <person name="Gujja S."/>
            <person name="Hansen M."/>
            <person name="Howarth C."/>
            <person name="Imamovic A."/>
            <person name="Larimer J."/>
            <person name="McCowen C."/>
            <person name="Montmayeur A."/>
            <person name="Murphy C."/>
            <person name="Neiman D."/>
            <person name="Pearson M."/>
            <person name="Priest M."/>
            <person name="Roberts A."/>
            <person name="Saif S."/>
            <person name="Shea T."/>
            <person name="Sisk P."/>
            <person name="Sykes S."/>
            <person name="Wortman J."/>
            <person name="Nusbaum C."/>
            <person name="Birren B."/>
        </authorList>
    </citation>
    <scope>NUCLEOTIDE SEQUENCE [LARGE SCALE GENOMIC DNA]</scope>
    <source>
        <strain evidence="3 4">VS20</strain>
    </source>
</reference>
<dbReference type="STRING" id="1156394.T0R860"/>
<organism evidence="3 4">
    <name type="scientific">Saprolegnia diclina (strain VS20)</name>
    <dbReference type="NCBI Taxonomy" id="1156394"/>
    <lineage>
        <taxon>Eukaryota</taxon>
        <taxon>Sar</taxon>
        <taxon>Stramenopiles</taxon>
        <taxon>Oomycota</taxon>
        <taxon>Saprolegniomycetes</taxon>
        <taxon>Saprolegniales</taxon>
        <taxon>Saprolegniaceae</taxon>
        <taxon>Saprolegnia</taxon>
    </lineage>
</organism>
<feature type="domain" description="DOMON" evidence="2">
    <location>
        <begin position="42"/>
        <end position="162"/>
    </location>
</feature>
<dbReference type="InterPro" id="IPR045266">
    <property type="entry name" value="DOH_DOMON"/>
</dbReference>
<proteinExistence type="predicted"/>
<dbReference type="InterPro" id="IPR005018">
    <property type="entry name" value="DOMON_domain"/>
</dbReference>
<dbReference type="GeneID" id="19957194"/>
<accession>T0R860</accession>
<dbReference type="Proteomes" id="UP000030762">
    <property type="component" value="Unassembled WGS sequence"/>
</dbReference>
<gene>
    <name evidence="3" type="ORF">SDRG_16467</name>
</gene>
<dbReference type="RefSeq" id="XP_008620901.1">
    <property type="nucleotide sequence ID" value="XM_008622679.1"/>
</dbReference>
<dbReference type="PROSITE" id="PS50836">
    <property type="entry name" value="DOMON"/>
    <property type="match status" value="1"/>
</dbReference>
<name>T0R860_SAPDV</name>
<dbReference type="eggNOG" id="ENOG502SVRH">
    <property type="taxonomic scope" value="Eukaryota"/>
</dbReference>
<evidence type="ECO:0000259" key="2">
    <source>
        <dbReference type="PROSITE" id="PS50836"/>
    </source>
</evidence>
<dbReference type="EMBL" id="JH767260">
    <property type="protein sequence ID" value="EQC25682.1"/>
    <property type="molecule type" value="Genomic_DNA"/>
</dbReference>
<feature type="chain" id="PRO_5004570535" description="DOMON domain-containing protein" evidence="1">
    <location>
        <begin position="20"/>
        <end position="199"/>
    </location>
</feature>
<dbReference type="OrthoDB" id="10449405at2759"/>
<dbReference type="VEuPathDB" id="FungiDB:SDRG_16467"/>
<protein>
    <recommendedName>
        <fullName evidence="2">DOMON domain-containing protein</fullName>
    </recommendedName>
</protein>
<dbReference type="CDD" id="cd09631">
    <property type="entry name" value="DOMON_DOH"/>
    <property type="match status" value="1"/>
</dbReference>
<evidence type="ECO:0000313" key="3">
    <source>
        <dbReference type="EMBL" id="EQC25682.1"/>
    </source>
</evidence>
<sequence>MRSALGIGILATLVATATAALNATICESLDFANAPVIAMGRTPMTLKSLVQGDAVCFQVTLADASAKWVSIAISPTAKMVNEPINNVVVYDVTLPPALLYTMRGYEKHDTLPLADQSPLLVSQSSSVNGVITLTFQRKLAAVVSSDVAIDPTGVTILTWATAALSSSRSTRPTTVMAHCRRCTRVSLPLAFLRRCWCSA</sequence>
<dbReference type="InParanoid" id="T0R860"/>
<evidence type="ECO:0000313" key="4">
    <source>
        <dbReference type="Proteomes" id="UP000030762"/>
    </source>
</evidence>
<keyword evidence="1" id="KW-0732">Signal</keyword>
<feature type="signal peptide" evidence="1">
    <location>
        <begin position="1"/>
        <end position="19"/>
    </location>
</feature>
<dbReference type="AlphaFoldDB" id="T0R860"/>
<evidence type="ECO:0000256" key="1">
    <source>
        <dbReference type="SAM" id="SignalP"/>
    </source>
</evidence>